<dbReference type="PANTHER" id="PTHR47510:SF3">
    <property type="entry name" value="ENDO_EXONUCLEASE_PHOSPHATASE DOMAIN-CONTAINING PROTEIN"/>
    <property type="match status" value="1"/>
</dbReference>
<dbReference type="PANTHER" id="PTHR47510">
    <property type="entry name" value="REVERSE TRANSCRIPTASE DOMAIN-CONTAINING PROTEIN"/>
    <property type="match status" value="1"/>
</dbReference>
<gene>
    <name evidence="1" type="ORF">PACLA_8A023947</name>
</gene>
<dbReference type="CDD" id="cd01650">
    <property type="entry name" value="RT_nLTR_like"/>
    <property type="match status" value="1"/>
</dbReference>
<name>A0A7D9JYG9_PARCT</name>
<dbReference type="OrthoDB" id="5982361at2759"/>
<protein>
    <submittedName>
        <fullName evidence="1">Uncharacterized protein</fullName>
    </submittedName>
</protein>
<dbReference type="InterPro" id="IPR000477">
    <property type="entry name" value="RT_dom"/>
</dbReference>
<proteinExistence type="predicted"/>
<reference evidence="1" key="1">
    <citation type="submission" date="2020-04" db="EMBL/GenBank/DDBJ databases">
        <authorList>
            <person name="Alioto T."/>
            <person name="Alioto T."/>
            <person name="Gomez Garrido J."/>
        </authorList>
    </citation>
    <scope>NUCLEOTIDE SEQUENCE</scope>
    <source>
        <strain evidence="1">A484AB</strain>
    </source>
</reference>
<dbReference type="EMBL" id="CACRXK020023351">
    <property type="protein sequence ID" value="CAB4037674.1"/>
    <property type="molecule type" value="Genomic_DNA"/>
</dbReference>
<keyword evidence="2" id="KW-1185">Reference proteome</keyword>
<evidence type="ECO:0000313" key="1">
    <source>
        <dbReference type="EMBL" id="CAB4037674.1"/>
    </source>
</evidence>
<organism evidence="1 2">
    <name type="scientific">Paramuricea clavata</name>
    <name type="common">Red gorgonian</name>
    <name type="synonym">Violescent sea-whip</name>
    <dbReference type="NCBI Taxonomy" id="317549"/>
    <lineage>
        <taxon>Eukaryota</taxon>
        <taxon>Metazoa</taxon>
        <taxon>Cnidaria</taxon>
        <taxon>Anthozoa</taxon>
        <taxon>Octocorallia</taxon>
        <taxon>Malacalcyonacea</taxon>
        <taxon>Plexauridae</taxon>
        <taxon>Paramuricea</taxon>
    </lineage>
</organism>
<accession>A0A7D9JYG9</accession>
<dbReference type="PROSITE" id="PS50878">
    <property type="entry name" value="RT_POL"/>
    <property type="match status" value="1"/>
</dbReference>
<evidence type="ECO:0000313" key="2">
    <source>
        <dbReference type="Proteomes" id="UP001152795"/>
    </source>
</evidence>
<dbReference type="InterPro" id="IPR043502">
    <property type="entry name" value="DNA/RNA_pol_sf"/>
</dbReference>
<dbReference type="SUPFAM" id="SSF56672">
    <property type="entry name" value="DNA/RNA polymerases"/>
    <property type="match status" value="1"/>
</dbReference>
<dbReference type="Proteomes" id="UP001152795">
    <property type="component" value="Unassembled WGS sequence"/>
</dbReference>
<dbReference type="AlphaFoldDB" id="A0A7D9JYG9"/>
<sequence>MAQLIEEPTRVARTSATIIDLILTNVPEKISHAGVFHVGISDHSLIYAVHKFKPLKRRPTIKKVRNFKHFSETEFISDLTNIPWQTVFTTSDPNFSWNKWKELFIGTLDKHAPVRHIRSGKHTTPWMTAEIRSAMRRRDYHKKKAIKLKSDSHWHNYKSLRNKVNKLIGETKSTFYINKISECAETKDLKKCWSTINSLLGKQNKSNYISELKVGENVITDPNLIAEHFNTHFINIGVYPDGNDTPNECGENLDFSDTNIHSQTNNKFNFSLIKVDSVLCNLKHLKANKSTGLDAIPAKILKLAAHIIAPSLTYIFNLSLQSGIYVNDWKRARVIPIFKSEDKSKCENYRPISILSIVSKVFEKEVFRQVYTYVNESNLLSKYQSGFRPQHSTLSALIKICDEILNNMDEGKINCIVFLDIRKAFDSINHNILLSKIRSNFGISGNELLWFESYLTNREQQCVANGILSSVGKLKCGVPQGSILGPLLFLLYINDLPQCLQKTTPGLYADDTEIYASSHNVNDLIDNINYDLNIVTQWMENNKLQIHPKKSKY</sequence>
<dbReference type="Pfam" id="PF00078">
    <property type="entry name" value="RVT_1"/>
    <property type="match status" value="1"/>
</dbReference>
<comment type="caution">
    <text evidence="1">The sequence shown here is derived from an EMBL/GenBank/DDBJ whole genome shotgun (WGS) entry which is preliminary data.</text>
</comment>